<feature type="binding site" evidence="14">
    <location>
        <position position="115"/>
    </location>
    <ligand>
        <name>[4Fe-4S] cluster</name>
        <dbReference type="ChEBI" id="CHEBI:49883"/>
        <note>4Fe-4S-S-AdoMet</note>
    </ligand>
</feature>
<comment type="catalytic activity">
    <reaction evidence="14">
        <text>adenosine(37) in tRNA + 2 reduced [2Fe-2S]-[ferredoxin] + 2 S-adenosyl-L-methionine = 2-methyladenosine(37) in tRNA + 5'-deoxyadenosine + L-methionine + 2 oxidized [2Fe-2S]-[ferredoxin] + S-adenosyl-L-homocysteine</text>
        <dbReference type="Rhea" id="RHEA:43332"/>
        <dbReference type="Rhea" id="RHEA-COMP:10000"/>
        <dbReference type="Rhea" id="RHEA-COMP:10001"/>
        <dbReference type="Rhea" id="RHEA-COMP:10162"/>
        <dbReference type="Rhea" id="RHEA-COMP:10485"/>
        <dbReference type="ChEBI" id="CHEBI:17319"/>
        <dbReference type="ChEBI" id="CHEBI:33737"/>
        <dbReference type="ChEBI" id="CHEBI:33738"/>
        <dbReference type="ChEBI" id="CHEBI:57844"/>
        <dbReference type="ChEBI" id="CHEBI:57856"/>
        <dbReference type="ChEBI" id="CHEBI:59789"/>
        <dbReference type="ChEBI" id="CHEBI:74411"/>
        <dbReference type="ChEBI" id="CHEBI:74497"/>
        <dbReference type="EC" id="2.1.1.192"/>
    </reaction>
</comment>
<reference evidence="16 17" key="1">
    <citation type="submission" date="2020-01" db="EMBL/GenBank/DDBJ databases">
        <title>Draft genome sequence of Cand. Neptunochlamydia vexilliferae K9.</title>
        <authorList>
            <person name="Schulz F."/>
            <person name="Koestlbacher S."/>
            <person name="Wascher F."/>
            <person name="Pizzetti I."/>
            <person name="Horn M."/>
        </authorList>
    </citation>
    <scope>NUCLEOTIDE SEQUENCE [LARGE SCALE GENOMIC DNA]</scope>
    <source>
        <strain evidence="16 17">K9</strain>
    </source>
</reference>
<keyword evidence="13 14" id="KW-1015">Disulfide bond</keyword>
<dbReference type="SUPFAM" id="SSF102114">
    <property type="entry name" value="Radical SAM enzymes"/>
    <property type="match status" value="1"/>
</dbReference>
<evidence type="ECO:0000256" key="6">
    <source>
        <dbReference type="ARBA" id="ARBA00022603"/>
    </source>
</evidence>
<proteinExistence type="inferred from homology"/>
<dbReference type="InterPro" id="IPR006638">
    <property type="entry name" value="Elp3/MiaA/NifB-like_rSAM"/>
</dbReference>
<feature type="active site" description="Proton acceptor" evidence="14">
    <location>
        <position position="91"/>
    </location>
</feature>
<dbReference type="SFLD" id="SFLDF00275">
    <property type="entry name" value="adenosine_C2_methyltransferase"/>
    <property type="match status" value="1"/>
</dbReference>
<organism evidence="16 17">
    <name type="scientific">Candidatus Neptunichlamydia vexilliferae</name>
    <dbReference type="NCBI Taxonomy" id="1651774"/>
    <lineage>
        <taxon>Bacteria</taxon>
        <taxon>Pseudomonadati</taxon>
        <taxon>Chlamydiota</taxon>
        <taxon>Chlamydiia</taxon>
        <taxon>Parachlamydiales</taxon>
        <taxon>Simkaniaceae</taxon>
        <taxon>Candidatus Neptunichlamydia</taxon>
    </lineage>
</organism>
<protein>
    <recommendedName>
        <fullName evidence="14">Probable dual-specificity RNA methyltransferase RlmN</fullName>
        <ecNumber evidence="14">2.1.1.192</ecNumber>
    </recommendedName>
    <alternativeName>
        <fullName evidence="14">23S rRNA (adenine(2503)-C(2))-methyltransferase</fullName>
    </alternativeName>
    <alternativeName>
        <fullName evidence="14">23S rRNA m2A2503 methyltransferase</fullName>
    </alternativeName>
    <alternativeName>
        <fullName evidence="14">Ribosomal RNA large subunit methyltransferase N</fullName>
    </alternativeName>
    <alternativeName>
        <fullName evidence="14">tRNA (adenine(37)-C(2))-methyltransferase</fullName>
    </alternativeName>
    <alternativeName>
        <fullName evidence="14">tRNA m2A37 methyltransferase</fullName>
    </alternativeName>
</protein>
<feature type="binding site" evidence="14">
    <location>
        <position position="111"/>
    </location>
    <ligand>
        <name>[4Fe-4S] cluster</name>
        <dbReference type="ChEBI" id="CHEBI:49883"/>
        <note>4Fe-4S-S-AdoMet</note>
    </ligand>
</feature>
<dbReference type="CDD" id="cd01335">
    <property type="entry name" value="Radical_SAM"/>
    <property type="match status" value="1"/>
</dbReference>
<evidence type="ECO:0000259" key="15">
    <source>
        <dbReference type="PROSITE" id="PS51918"/>
    </source>
</evidence>
<evidence type="ECO:0000313" key="16">
    <source>
        <dbReference type="EMBL" id="MBF5058569.1"/>
    </source>
</evidence>
<evidence type="ECO:0000256" key="1">
    <source>
        <dbReference type="ARBA" id="ARBA00004496"/>
    </source>
</evidence>
<dbReference type="EC" id="2.1.1.192" evidence="14"/>
<name>A0ABS0AX75_9BACT</name>
<feature type="binding site" evidence="14">
    <location>
        <begin position="161"/>
        <end position="162"/>
    </location>
    <ligand>
        <name>S-adenosyl-L-methionine</name>
        <dbReference type="ChEBI" id="CHEBI:59789"/>
    </ligand>
</feature>
<gene>
    <name evidence="14" type="primary">rlmN</name>
    <name evidence="16" type="ORF">NEPTK9_000065</name>
</gene>
<keyword evidence="10 14" id="KW-0479">Metal-binding</keyword>
<dbReference type="Gene3D" id="3.20.20.70">
    <property type="entry name" value="Aldolase class I"/>
    <property type="match status" value="1"/>
</dbReference>
<sequence>MREFCALYGKEVKNFFAEEEEKPFRATQLCDWVYQKGVVDYDAMLNLSQNLRTVLKKKLLLGQLTLQGSEDSADGETKKFLWKLSDNRLVESVLISSGERRTVCVSSQVGCPARCAFCASGKQGLMRNLTAGEIVEQVVQINHHLFQIGERVSHIVFMGMGEPLDNYEEVVRALKILIDPELLNFSPRKITVSTVGVVPYIRQLIGEGMKVNLALSLHAPNQHIRKKVVPYARKYPLEDVLQSVRDYARFTKRDLTYEYVLLAGINDQPHHAEELAHLVRKDPCIVNLIPYNPVPGVQLKRPTTEAIEAFRRLLTKGGVRNTCRYTKGKDIAAACGQLALKKLTLGSTPGISGRHESRK</sequence>
<dbReference type="PANTHER" id="PTHR30544:SF5">
    <property type="entry name" value="RADICAL SAM CORE DOMAIN-CONTAINING PROTEIN"/>
    <property type="match status" value="1"/>
</dbReference>
<dbReference type="InterPro" id="IPR013785">
    <property type="entry name" value="Aldolase_TIM"/>
</dbReference>
<dbReference type="SMART" id="SM00729">
    <property type="entry name" value="Elp3"/>
    <property type="match status" value="1"/>
</dbReference>
<dbReference type="NCBIfam" id="TIGR00048">
    <property type="entry name" value="rRNA_mod_RlmN"/>
    <property type="match status" value="1"/>
</dbReference>
<feature type="binding site" evidence="14">
    <location>
        <position position="292"/>
    </location>
    <ligand>
        <name>S-adenosyl-L-methionine</name>
        <dbReference type="ChEBI" id="CHEBI:59789"/>
    </ligand>
</feature>
<evidence type="ECO:0000256" key="14">
    <source>
        <dbReference type="HAMAP-Rule" id="MF_01849"/>
    </source>
</evidence>
<dbReference type="InterPro" id="IPR027492">
    <property type="entry name" value="RNA_MTrfase_RlmN"/>
</dbReference>
<evidence type="ECO:0000256" key="9">
    <source>
        <dbReference type="ARBA" id="ARBA00022694"/>
    </source>
</evidence>
<comment type="catalytic activity">
    <reaction evidence="14">
        <text>adenosine(2503) in 23S rRNA + 2 reduced [2Fe-2S]-[ferredoxin] + 2 S-adenosyl-L-methionine = 2-methyladenosine(2503) in 23S rRNA + 5'-deoxyadenosine + L-methionine + 2 oxidized [2Fe-2S]-[ferredoxin] + S-adenosyl-L-homocysteine</text>
        <dbReference type="Rhea" id="RHEA:42916"/>
        <dbReference type="Rhea" id="RHEA-COMP:10000"/>
        <dbReference type="Rhea" id="RHEA-COMP:10001"/>
        <dbReference type="Rhea" id="RHEA-COMP:10152"/>
        <dbReference type="Rhea" id="RHEA-COMP:10282"/>
        <dbReference type="ChEBI" id="CHEBI:17319"/>
        <dbReference type="ChEBI" id="CHEBI:33737"/>
        <dbReference type="ChEBI" id="CHEBI:33738"/>
        <dbReference type="ChEBI" id="CHEBI:57844"/>
        <dbReference type="ChEBI" id="CHEBI:57856"/>
        <dbReference type="ChEBI" id="CHEBI:59789"/>
        <dbReference type="ChEBI" id="CHEBI:74411"/>
        <dbReference type="ChEBI" id="CHEBI:74497"/>
        <dbReference type="EC" id="2.1.1.192"/>
    </reaction>
</comment>
<evidence type="ECO:0000256" key="10">
    <source>
        <dbReference type="ARBA" id="ARBA00022723"/>
    </source>
</evidence>
<dbReference type="HAMAP" id="MF_01849">
    <property type="entry name" value="RNA_methyltr_RlmN"/>
    <property type="match status" value="1"/>
</dbReference>
<evidence type="ECO:0000256" key="3">
    <source>
        <dbReference type="ARBA" id="ARBA00022485"/>
    </source>
</evidence>
<accession>A0ABS0AX75</accession>
<evidence type="ECO:0000256" key="13">
    <source>
        <dbReference type="ARBA" id="ARBA00023157"/>
    </source>
</evidence>
<keyword evidence="8 14" id="KW-0949">S-adenosyl-L-methionine</keyword>
<dbReference type="GO" id="GO:0032259">
    <property type="term" value="P:methylation"/>
    <property type="evidence" value="ECO:0007669"/>
    <property type="project" value="UniProtKB-KW"/>
</dbReference>
<dbReference type="InterPro" id="IPR040072">
    <property type="entry name" value="Methyltransferase_A"/>
</dbReference>
<keyword evidence="17" id="KW-1185">Reference proteome</keyword>
<comment type="caution">
    <text evidence="14">Lacks conserved residue(s) required for the propagation of feature annotation.</text>
</comment>
<dbReference type="InterPro" id="IPR058240">
    <property type="entry name" value="rSAM_sf"/>
</dbReference>
<dbReference type="SFLD" id="SFLDS00029">
    <property type="entry name" value="Radical_SAM"/>
    <property type="match status" value="1"/>
</dbReference>
<feature type="domain" description="Radical SAM core" evidence="15">
    <location>
        <begin position="97"/>
        <end position="330"/>
    </location>
</feature>
<comment type="similarity">
    <text evidence="2 14">Belongs to the radical SAM superfamily. RlmN family.</text>
</comment>
<comment type="miscellaneous">
    <text evidence="14">Reaction proceeds by a ping-pong mechanism involving intermediate methylation of a conserved cysteine residue.</text>
</comment>
<evidence type="ECO:0000256" key="5">
    <source>
        <dbReference type="ARBA" id="ARBA00022552"/>
    </source>
</evidence>
<dbReference type="RefSeq" id="WP_194846840.1">
    <property type="nucleotide sequence ID" value="NZ_JAAEJV010000001.1"/>
</dbReference>
<comment type="subcellular location">
    <subcellularLocation>
        <location evidence="1 14">Cytoplasm</location>
    </subcellularLocation>
</comment>
<dbReference type="InterPro" id="IPR007197">
    <property type="entry name" value="rSAM"/>
</dbReference>
<evidence type="ECO:0000256" key="4">
    <source>
        <dbReference type="ARBA" id="ARBA00022490"/>
    </source>
</evidence>
<dbReference type="Proteomes" id="UP001194714">
    <property type="component" value="Unassembled WGS sequence"/>
</dbReference>
<dbReference type="EMBL" id="JAAEJV010000001">
    <property type="protein sequence ID" value="MBF5058569.1"/>
    <property type="molecule type" value="Genomic_DNA"/>
</dbReference>
<feature type="binding site" evidence="14">
    <location>
        <begin position="216"/>
        <end position="218"/>
    </location>
    <ligand>
        <name>S-adenosyl-L-methionine</name>
        <dbReference type="ChEBI" id="CHEBI:59789"/>
    </ligand>
</feature>
<evidence type="ECO:0000256" key="12">
    <source>
        <dbReference type="ARBA" id="ARBA00023014"/>
    </source>
</evidence>
<dbReference type="Gene3D" id="1.10.150.530">
    <property type="match status" value="1"/>
</dbReference>
<dbReference type="InterPro" id="IPR048641">
    <property type="entry name" value="RlmN_N"/>
</dbReference>
<evidence type="ECO:0000313" key="17">
    <source>
        <dbReference type="Proteomes" id="UP001194714"/>
    </source>
</evidence>
<dbReference type="Pfam" id="PF04055">
    <property type="entry name" value="Radical_SAM"/>
    <property type="match status" value="1"/>
</dbReference>
<comment type="function">
    <text evidence="14">Specifically methylates position 2 of adenine 2503 in 23S rRNA and position 2 of adenine 37 in tRNAs.</text>
</comment>
<keyword evidence="9 14" id="KW-0819">tRNA processing</keyword>
<keyword evidence="5 14" id="KW-0698">rRNA processing</keyword>
<feature type="binding site" evidence="14">
    <location>
        <position position="118"/>
    </location>
    <ligand>
        <name>[4Fe-4S] cluster</name>
        <dbReference type="ChEBI" id="CHEBI:49883"/>
        <note>4Fe-4S-S-AdoMet</note>
    </ligand>
</feature>
<comment type="cofactor">
    <cofactor evidence="14">
        <name>[4Fe-4S] cluster</name>
        <dbReference type="ChEBI" id="CHEBI:49883"/>
    </cofactor>
    <text evidence="14">Binds 1 [4Fe-4S] cluster. The cluster is coordinated with 3 cysteines and an exchangeable S-adenosyl-L-methionine.</text>
</comment>
<dbReference type="SFLD" id="SFLDG01062">
    <property type="entry name" value="methyltransferase_(Class_A)"/>
    <property type="match status" value="1"/>
</dbReference>
<evidence type="ECO:0000256" key="8">
    <source>
        <dbReference type="ARBA" id="ARBA00022691"/>
    </source>
</evidence>
<feature type="active site" description="S-methylcysteine intermediate" evidence="14">
    <location>
        <position position="335"/>
    </location>
</feature>
<evidence type="ECO:0000256" key="2">
    <source>
        <dbReference type="ARBA" id="ARBA00007544"/>
    </source>
</evidence>
<comment type="caution">
    <text evidence="16">The sequence shown here is derived from an EMBL/GenBank/DDBJ whole genome shotgun (WGS) entry which is preliminary data.</text>
</comment>
<keyword evidence="7 14" id="KW-0808">Transferase</keyword>
<feature type="binding site" evidence="14">
    <location>
        <position position="193"/>
    </location>
    <ligand>
        <name>S-adenosyl-L-methionine</name>
        <dbReference type="ChEBI" id="CHEBI:59789"/>
    </ligand>
</feature>
<keyword evidence="11 14" id="KW-0408">Iron</keyword>
<dbReference type="PANTHER" id="PTHR30544">
    <property type="entry name" value="23S RRNA METHYLTRANSFERASE"/>
    <property type="match status" value="1"/>
</dbReference>
<evidence type="ECO:0000256" key="7">
    <source>
        <dbReference type="ARBA" id="ARBA00022679"/>
    </source>
</evidence>
<dbReference type="GO" id="GO:0008168">
    <property type="term" value="F:methyltransferase activity"/>
    <property type="evidence" value="ECO:0007669"/>
    <property type="project" value="UniProtKB-KW"/>
</dbReference>
<keyword evidence="6 14" id="KW-0489">Methyltransferase</keyword>
<evidence type="ECO:0000256" key="11">
    <source>
        <dbReference type="ARBA" id="ARBA00023004"/>
    </source>
</evidence>
<keyword evidence="4 14" id="KW-0963">Cytoplasm</keyword>
<keyword evidence="12 14" id="KW-0411">Iron-sulfur</keyword>
<dbReference type="InterPro" id="IPR004383">
    <property type="entry name" value="rRNA_lsu_MTrfase_RlmN/Cfr"/>
</dbReference>
<dbReference type="PIRSF" id="PIRSF006004">
    <property type="entry name" value="CHP00048"/>
    <property type="match status" value="1"/>
</dbReference>
<keyword evidence="3 14" id="KW-0004">4Fe-4S</keyword>
<dbReference type="PROSITE" id="PS51918">
    <property type="entry name" value="RADICAL_SAM"/>
    <property type="match status" value="1"/>
</dbReference>
<dbReference type="Pfam" id="PF21016">
    <property type="entry name" value="RlmN_N"/>
    <property type="match status" value="1"/>
</dbReference>